<reference evidence="1 2" key="1">
    <citation type="submission" date="2024-06" db="EMBL/GenBank/DDBJ databases">
        <authorList>
            <person name="Li F."/>
        </authorList>
    </citation>
    <scope>NUCLEOTIDE SEQUENCE [LARGE SCALE GENOMIC DNA]</scope>
    <source>
        <strain evidence="1 2">GXAS 311</strain>
    </source>
</reference>
<dbReference type="InterPro" id="IPR023561">
    <property type="entry name" value="Carbonic_anhydrase_a-class"/>
</dbReference>
<dbReference type="CDD" id="cd03124">
    <property type="entry name" value="alpha_CA_prokaryotic_like"/>
    <property type="match status" value="1"/>
</dbReference>
<proteinExistence type="predicted"/>
<dbReference type="PROSITE" id="PS00162">
    <property type="entry name" value="ALPHA_CA_1"/>
    <property type="match status" value="1"/>
</dbReference>
<dbReference type="PANTHER" id="PTHR18952:SF265">
    <property type="entry name" value="CARBONIC ANHYDRASE"/>
    <property type="match status" value="1"/>
</dbReference>
<dbReference type="Proteomes" id="UP001548189">
    <property type="component" value="Unassembled WGS sequence"/>
</dbReference>
<keyword evidence="2" id="KW-1185">Reference proteome</keyword>
<evidence type="ECO:0000313" key="2">
    <source>
        <dbReference type="Proteomes" id="UP001548189"/>
    </source>
</evidence>
<sequence length="263" mass="29197">MKLLNKKTLGKVCHIGCLVLTGLFAQTMNAGSGAAWSYSGETGPEHWGDLSPAYAKCKTGREQSPVDLNAAWIDDENELTLKSRFKPVPLTVVNNGHTVQVNIDNESYTKTERGRQRLLQFHFHSLSEHTINGQSFPLEAHFVHIDDDGVLSVLGVLFSLGDENETLKSILAIAPKHKGEATAKGVELNPKRLLGSSETESYYRLQGSLTTPPCSEEVNWYVSTEIQQLSSSQFKQFQKLFHGGNARPVQPLFERQAVLRMDD</sequence>
<comment type="caution">
    <text evidence="1">The sequence shown here is derived from an EMBL/GenBank/DDBJ whole genome shotgun (WGS) entry which is preliminary data.</text>
</comment>
<dbReference type="SMART" id="SM01057">
    <property type="entry name" value="Carb_anhydrase"/>
    <property type="match status" value="1"/>
</dbReference>
<dbReference type="InterPro" id="IPR018338">
    <property type="entry name" value="Carbonic_anhydrase_a-class_CS"/>
</dbReference>
<dbReference type="EMBL" id="JBEVCJ010000002">
    <property type="protein sequence ID" value="MET1254067.1"/>
    <property type="molecule type" value="Genomic_DNA"/>
</dbReference>
<dbReference type="Gene3D" id="3.10.200.10">
    <property type="entry name" value="Alpha carbonic anhydrase"/>
    <property type="match status" value="1"/>
</dbReference>
<protein>
    <submittedName>
        <fullName evidence="1">Carbonic anhydrase family protein</fullName>
    </submittedName>
</protein>
<gene>
    <name evidence="1" type="ORF">ABVT43_02905</name>
</gene>
<dbReference type="PANTHER" id="PTHR18952">
    <property type="entry name" value="CARBONIC ANHYDRASE"/>
    <property type="match status" value="1"/>
</dbReference>
<dbReference type="Pfam" id="PF00194">
    <property type="entry name" value="Carb_anhydrase"/>
    <property type="match status" value="1"/>
</dbReference>
<dbReference type="PROSITE" id="PS51144">
    <property type="entry name" value="ALPHA_CA_2"/>
    <property type="match status" value="1"/>
</dbReference>
<name>A0ABV2BQ39_9GAMM</name>
<evidence type="ECO:0000313" key="1">
    <source>
        <dbReference type="EMBL" id="MET1254067.1"/>
    </source>
</evidence>
<accession>A0ABV2BQ39</accession>
<dbReference type="InterPro" id="IPR001148">
    <property type="entry name" value="CA_dom"/>
</dbReference>
<dbReference type="InterPro" id="IPR036398">
    <property type="entry name" value="CA_dom_sf"/>
</dbReference>
<organism evidence="1 2">
    <name type="scientific">Aliikangiella maris</name>
    <dbReference type="NCBI Taxonomy" id="3162458"/>
    <lineage>
        <taxon>Bacteria</taxon>
        <taxon>Pseudomonadati</taxon>
        <taxon>Pseudomonadota</taxon>
        <taxon>Gammaproteobacteria</taxon>
        <taxon>Oceanospirillales</taxon>
        <taxon>Pleioneaceae</taxon>
        <taxon>Aliikangiella</taxon>
    </lineage>
</organism>
<dbReference type="SUPFAM" id="SSF51069">
    <property type="entry name" value="Carbonic anhydrase"/>
    <property type="match status" value="1"/>
</dbReference>
<dbReference type="InterPro" id="IPR041891">
    <property type="entry name" value="Alpha_CA_prokaryot-like"/>
</dbReference>